<proteinExistence type="predicted"/>
<gene>
    <name evidence="2" type="ORF">G7068_02235</name>
</gene>
<sequence>MRVHPKTSRAHAWIRWILAFELLLGLAGLGIAMVVATSGTPQPTAVWVRTAIGLFLTALTLYYAWKASQGSIWAYRRLRALTIGLPIITMLIAMIPGFYPTWMIIEQILFSIGMITAAAILLNTHMRETYRPTQ</sequence>
<dbReference type="EMBL" id="CP049863">
    <property type="protein sequence ID" value="QIK62149.1"/>
    <property type="molecule type" value="Genomic_DNA"/>
</dbReference>
<name>A0A6G7XCH9_9MICO</name>
<dbReference type="Proteomes" id="UP000502677">
    <property type="component" value="Chromosome"/>
</dbReference>
<protein>
    <submittedName>
        <fullName evidence="2">Uncharacterized protein</fullName>
    </submittedName>
</protein>
<dbReference type="KEGG" id="lvi:G7068_02235"/>
<dbReference type="AlphaFoldDB" id="A0A6G7XCH9"/>
<keyword evidence="1" id="KW-1133">Transmembrane helix</keyword>
<evidence type="ECO:0000256" key="1">
    <source>
        <dbReference type="SAM" id="Phobius"/>
    </source>
</evidence>
<accession>A0A6G7XCH9</accession>
<evidence type="ECO:0000313" key="3">
    <source>
        <dbReference type="Proteomes" id="UP000502677"/>
    </source>
</evidence>
<keyword evidence="1" id="KW-0812">Transmembrane</keyword>
<dbReference type="RefSeq" id="WP_166288255.1">
    <property type="nucleotide sequence ID" value="NZ_CP049863.1"/>
</dbReference>
<feature type="transmembrane region" description="Helical" evidence="1">
    <location>
        <begin position="46"/>
        <end position="65"/>
    </location>
</feature>
<keyword evidence="3" id="KW-1185">Reference proteome</keyword>
<evidence type="ECO:0000313" key="2">
    <source>
        <dbReference type="EMBL" id="QIK62149.1"/>
    </source>
</evidence>
<feature type="transmembrane region" description="Helical" evidence="1">
    <location>
        <begin position="104"/>
        <end position="122"/>
    </location>
</feature>
<reference evidence="2 3" key="1">
    <citation type="submission" date="2020-03" db="EMBL/GenBank/DDBJ databases">
        <title>Leucobacter sp. nov., isolated from beetles.</title>
        <authorList>
            <person name="Hyun D.-W."/>
            <person name="Bae J.-W."/>
        </authorList>
    </citation>
    <scope>NUCLEOTIDE SEQUENCE [LARGE SCALE GENOMIC DNA]</scope>
    <source>
        <strain evidence="2 3">HDW9C</strain>
    </source>
</reference>
<feature type="transmembrane region" description="Helical" evidence="1">
    <location>
        <begin position="77"/>
        <end position="98"/>
    </location>
</feature>
<feature type="transmembrane region" description="Helical" evidence="1">
    <location>
        <begin position="12"/>
        <end position="34"/>
    </location>
</feature>
<organism evidence="2 3">
    <name type="scientific">Leucobacter viscericola</name>
    <dbReference type="NCBI Taxonomy" id="2714935"/>
    <lineage>
        <taxon>Bacteria</taxon>
        <taxon>Bacillati</taxon>
        <taxon>Actinomycetota</taxon>
        <taxon>Actinomycetes</taxon>
        <taxon>Micrococcales</taxon>
        <taxon>Microbacteriaceae</taxon>
        <taxon>Leucobacter</taxon>
    </lineage>
</organism>
<keyword evidence="1" id="KW-0472">Membrane</keyword>